<dbReference type="InterPro" id="IPR002939">
    <property type="entry name" value="DnaJ_C"/>
</dbReference>
<dbReference type="Gene3D" id="2.60.260.20">
    <property type="entry name" value="Urease metallochaperone UreE, N-terminal domain"/>
    <property type="match status" value="2"/>
</dbReference>
<dbReference type="InterPro" id="IPR036869">
    <property type="entry name" value="J_dom_sf"/>
</dbReference>
<dbReference type="InterPro" id="IPR018253">
    <property type="entry name" value="DnaJ_domain_CS"/>
</dbReference>
<dbReference type="Gene3D" id="1.10.287.110">
    <property type="entry name" value="DnaJ domain"/>
    <property type="match status" value="1"/>
</dbReference>
<dbReference type="Pfam" id="PF00226">
    <property type="entry name" value="DnaJ"/>
    <property type="match status" value="1"/>
</dbReference>
<accession>A0ABR2KYB8</accession>
<dbReference type="EMBL" id="JAPFFF010000002">
    <property type="protein sequence ID" value="KAK8896107.1"/>
    <property type="molecule type" value="Genomic_DNA"/>
</dbReference>
<proteinExistence type="predicted"/>
<sequence length="321" mass="36281">MGKDYYQILEISRNASQDEVKKAYRRLAMKWHPDKNKGNEEEANKRFTEISEAYQVLSDPEKKQIYDKYGEEGLTRGGGGGGGFHHIDPETIFRQFFGGNDSFSFFGGSPFGGSFFRMGSGFDDDDDFFSGGFPSTFSRRRAGPRMQPPQVHTVSCTLEQLFTGDTKHLRITRRINNDEEDNIIELKIPPGTLDGTKFTFPHEGDIIQGYEDQDVTFVIKQTGHKLFTREKDTLKCKLTIALKDALCGVSMDIKGIDGKPVHIETNDQVIKPDTVLRLKGYGMSNKQRGRGDLLVSFNIQYPDQIDSEIKQILLEILPDLS</sequence>
<dbReference type="InterPro" id="IPR051339">
    <property type="entry name" value="DnaJ_subfamily_B"/>
</dbReference>
<dbReference type="InterPro" id="IPR008971">
    <property type="entry name" value="HSP40/DnaJ_pept-bd"/>
</dbReference>
<dbReference type="PANTHER" id="PTHR24078">
    <property type="entry name" value="DNAJ HOMOLOG SUBFAMILY C MEMBER"/>
    <property type="match status" value="1"/>
</dbReference>
<reference evidence="3 4" key="1">
    <citation type="submission" date="2024-04" db="EMBL/GenBank/DDBJ databases">
        <title>Tritrichomonas musculus Genome.</title>
        <authorList>
            <person name="Alves-Ferreira E."/>
            <person name="Grigg M."/>
            <person name="Lorenzi H."/>
            <person name="Galac M."/>
        </authorList>
    </citation>
    <scope>NUCLEOTIDE SEQUENCE [LARGE SCALE GENOMIC DNA]</scope>
    <source>
        <strain evidence="3 4">EAF2021</strain>
    </source>
</reference>
<dbReference type="SUPFAM" id="SSF49493">
    <property type="entry name" value="HSP40/DnaJ peptide-binding domain"/>
    <property type="match status" value="2"/>
</dbReference>
<organism evidence="3 4">
    <name type="scientific">Tritrichomonas musculus</name>
    <dbReference type="NCBI Taxonomy" id="1915356"/>
    <lineage>
        <taxon>Eukaryota</taxon>
        <taxon>Metamonada</taxon>
        <taxon>Parabasalia</taxon>
        <taxon>Tritrichomonadida</taxon>
        <taxon>Tritrichomonadidae</taxon>
        <taxon>Tritrichomonas</taxon>
    </lineage>
</organism>
<dbReference type="CDD" id="cd10747">
    <property type="entry name" value="DnaJ_C"/>
    <property type="match status" value="1"/>
</dbReference>
<gene>
    <name evidence="3" type="ORF">M9Y10_013998</name>
</gene>
<dbReference type="SMART" id="SM00271">
    <property type="entry name" value="DnaJ"/>
    <property type="match status" value="1"/>
</dbReference>
<dbReference type="PROSITE" id="PS50076">
    <property type="entry name" value="DNAJ_2"/>
    <property type="match status" value="1"/>
</dbReference>
<dbReference type="PANTHER" id="PTHR24078:SF562">
    <property type="entry name" value="DNAJ DOMAIN CONTAINING PROTEIN"/>
    <property type="match status" value="1"/>
</dbReference>
<dbReference type="InterPro" id="IPR001623">
    <property type="entry name" value="DnaJ_domain"/>
</dbReference>
<protein>
    <submittedName>
        <fullName evidence="3">Molecular chaperone (DnaJ superfamily)</fullName>
    </submittedName>
</protein>
<evidence type="ECO:0000259" key="2">
    <source>
        <dbReference type="PROSITE" id="PS50076"/>
    </source>
</evidence>
<comment type="caution">
    <text evidence="3">The sequence shown here is derived from an EMBL/GenBank/DDBJ whole genome shotgun (WGS) entry which is preliminary data.</text>
</comment>
<feature type="domain" description="J" evidence="2">
    <location>
        <begin position="4"/>
        <end position="70"/>
    </location>
</feature>
<dbReference type="PRINTS" id="PR00625">
    <property type="entry name" value="JDOMAIN"/>
</dbReference>
<keyword evidence="1" id="KW-0143">Chaperone</keyword>
<dbReference type="CDD" id="cd06257">
    <property type="entry name" value="DnaJ"/>
    <property type="match status" value="1"/>
</dbReference>
<name>A0ABR2KYB8_9EUKA</name>
<keyword evidence="4" id="KW-1185">Reference proteome</keyword>
<dbReference type="Proteomes" id="UP001470230">
    <property type="component" value="Unassembled WGS sequence"/>
</dbReference>
<dbReference type="PROSITE" id="PS00636">
    <property type="entry name" value="DNAJ_1"/>
    <property type="match status" value="1"/>
</dbReference>
<evidence type="ECO:0000313" key="4">
    <source>
        <dbReference type="Proteomes" id="UP001470230"/>
    </source>
</evidence>
<dbReference type="Pfam" id="PF01556">
    <property type="entry name" value="DnaJ_C"/>
    <property type="match status" value="1"/>
</dbReference>
<evidence type="ECO:0000256" key="1">
    <source>
        <dbReference type="ARBA" id="ARBA00023186"/>
    </source>
</evidence>
<dbReference type="SUPFAM" id="SSF46565">
    <property type="entry name" value="Chaperone J-domain"/>
    <property type="match status" value="1"/>
</dbReference>
<evidence type="ECO:0000313" key="3">
    <source>
        <dbReference type="EMBL" id="KAK8896107.1"/>
    </source>
</evidence>